<dbReference type="SUPFAM" id="SSF54236">
    <property type="entry name" value="Ubiquitin-like"/>
    <property type="match status" value="1"/>
</dbReference>
<feature type="region of interest" description="Disordered" evidence="1">
    <location>
        <begin position="799"/>
        <end position="850"/>
    </location>
</feature>
<dbReference type="Proteomes" id="UP000285326">
    <property type="component" value="Unassembled WGS sequence"/>
</dbReference>
<dbReference type="AlphaFoldDB" id="A0A420IUD9"/>
<dbReference type="CDD" id="cd05254">
    <property type="entry name" value="dTDP_HR_like_SDR_e"/>
    <property type="match status" value="1"/>
</dbReference>
<proteinExistence type="predicted"/>
<feature type="compositionally biased region" description="Polar residues" evidence="1">
    <location>
        <begin position="942"/>
        <end position="954"/>
    </location>
</feature>
<dbReference type="Pfam" id="PF04321">
    <property type="entry name" value="RmlD_sub_bind"/>
    <property type="match status" value="1"/>
</dbReference>
<evidence type="ECO:0000256" key="1">
    <source>
        <dbReference type="SAM" id="MobiDB-lite"/>
    </source>
</evidence>
<dbReference type="InterPro" id="IPR036291">
    <property type="entry name" value="NAD(P)-bd_dom_sf"/>
</dbReference>
<accession>A0A420IUD9</accession>
<feature type="compositionally biased region" description="Polar residues" evidence="1">
    <location>
        <begin position="799"/>
        <end position="813"/>
    </location>
</feature>
<name>A0A420IUD9_9PEZI</name>
<feature type="region of interest" description="Disordered" evidence="1">
    <location>
        <begin position="409"/>
        <end position="431"/>
    </location>
</feature>
<evidence type="ECO:0000259" key="2">
    <source>
        <dbReference type="Pfam" id="PF04321"/>
    </source>
</evidence>
<dbReference type="InterPro" id="IPR029071">
    <property type="entry name" value="Ubiquitin-like_domsf"/>
</dbReference>
<feature type="compositionally biased region" description="Polar residues" evidence="1">
    <location>
        <begin position="517"/>
        <end position="531"/>
    </location>
</feature>
<feature type="region of interest" description="Disordered" evidence="1">
    <location>
        <begin position="942"/>
        <end position="975"/>
    </location>
</feature>
<dbReference type="Gene3D" id="3.40.50.720">
    <property type="entry name" value="NAD(P)-binding Rossmann-like Domain"/>
    <property type="match status" value="1"/>
</dbReference>
<evidence type="ECO:0000313" key="4">
    <source>
        <dbReference type="Proteomes" id="UP000285326"/>
    </source>
</evidence>
<feature type="region of interest" description="Disordered" evidence="1">
    <location>
        <begin position="475"/>
        <end position="545"/>
    </location>
</feature>
<feature type="compositionally biased region" description="Basic and acidic residues" evidence="1">
    <location>
        <begin position="409"/>
        <end position="420"/>
    </location>
</feature>
<dbReference type="EMBL" id="MCBS01021407">
    <property type="protein sequence ID" value="RKF78141.1"/>
    <property type="molecule type" value="Genomic_DNA"/>
</dbReference>
<dbReference type="PANTHER" id="PTHR38700">
    <property type="entry name" value="YALI0E22418P"/>
    <property type="match status" value="1"/>
</dbReference>
<feature type="compositionally biased region" description="Basic and acidic residues" evidence="1">
    <location>
        <begin position="815"/>
        <end position="837"/>
    </location>
</feature>
<evidence type="ECO:0000313" key="3">
    <source>
        <dbReference type="EMBL" id="RKF78141.1"/>
    </source>
</evidence>
<gene>
    <name evidence="3" type="ORF">GcM1_214064</name>
</gene>
<organism evidence="3 4">
    <name type="scientific">Golovinomyces cichoracearum</name>
    <dbReference type="NCBI Taxonomy" id="62708"/>
    <lineage>
        <taxon>Eukaryota</taxon>
        <taxon>Fungi</taxon>
        <taxon>Dikarya</taxon>
        <taxon>Ascomycota</taxon>
        <taxon>Pezizomycotina</taxon>
        <taxon>Leotiomycetes</taxon>
        <taxon>Erysiphales</taxon>
        <taxon>Erysiphaceae</taxon>
        <taxon>Golovinomyces</taxon>
    </lineage>
</organism>
<dbReference type="InterPro" id="IPR029903">
    <property type="entry name" value="RmlD-like-bd"/>
</dbReference>
<reference evidence="3 4" key="1">
    <citation type="journal article" date="2018" name="BMC Genomics">
        <title>Comparative genome analyses reveal sequence features reflecting distinct modes of host-adaptation between dicot and monocot powdery mildew.</title>
        <authorList>
            <person name="Wu Y."/>
            <person name="Ma X."/>
            <person name="Pan Z."/>
            <person name="Kale S.D."/>
            <person name="Song Y."/>
            <person name="King H."/>
            <person name="Zhang Q."/>
            <person name="Presley C."/>
            <person name="Deng X."/>
            <person name="Wei C.I."/>
            <person name="Xiao S."/>
        </authorList>
    </citation>
    <scope>NUCLEOTIDE SEQUENCE [LARGE SCALE GENOMIC DNA]</scope>
    <source>
        <strain evidence="3">UMSG1</strain>
    </source>
</reference>
<feature type="compositionally biased region" description="Basic and acidic residues" evidence="1">
    <location>
        <begin position="955"/>
        <end position="972"/>
    </location>
</feature>
<feature type="domain" description="RmlD-like substrate binding" evidence="2">
    <location>
        <begin position="9"/>
        <end position="308"/>
    </location>
</feature>
<dbReference type="Gene3D" id="2.30.29.30">
    <property type="entry name" value="Pleckstrin-homology domain (PH domain)/Phosphotyrosine-binding domain (PTB)"/>
    <property type="match status" value="1"/>
</dbReference>
<dbReference type="SUPFAM" id="SSF51735">
    <property type="entry name" value="NAD(P)-binding Rossmann-fold domains"/>
    <property type="match status" value="1"/>
</dbReference>
<comment type="caution">
    <text evidence="3">The sequence shown here is derived from an EMBL/GenBank/DDBJ whole genome shotgun (WGS) entry which is preliminary data.</text>
</comment>
<feature type="compositionally biased region" description="Polar residues" evidence="1">
    <location>
        <begin position="479"/>
        <end position="495"/>
    </location>
</feature>
<dbReference type="PANTHER" id="PTHR38700:SF1">
    <property type="entry name" value="PH DOMAIN-CONTAINING PROTEIN"/>
    <property type="match status" value="1"/>
</dbReference>
<dbReference type="InterPro" id="IPR011993">
    <property type="entry name" value="PH-like_dom_sf"/>
</dbReference>
<sequence length="1015" mass="113388">MSVIRMRNTVLVTGATGLLGRQVVKAFEINNWDVIGCGFSRALPPIIKLDLTNEKEIAKAITLIKRLKKVLTLTGAANRFPEKCNYDKKGTYAINITSSFDLASICAANNILLIYISTDYVFSGKLGEAPYETDSEPEPSNFYGETKLKGEQVVLRAYESAGKHGFCVVLRVPVLYGSTLTLKESAVNTLLDTLIQAQKSNIQVEMDDWSIRYPTNTEDVARVCYGSDVARKYLSTSDKGTLPTVLQFTSEDRYTKYEMCKIFAGINKLSLDNVKPKSTEDDSDDGVQRPYDCHLSTKKLKDLGIDVHTQVIERINDSDIQMINNADFEEEMATEVMPVAQKYSRYRNIRRIIPNLEPDIRPDVGKSSTAQNYTPGTRSIGRYRRLKIPKADSPPVAPVLPELTHTDIAPKKSSKNDLTVRRKLLPSNHEDGEKEKGFLYAAEEYGTDTYYDKGYGLTDSHTFTANQSAEQEIRELEHTQPQIDATSSPQSQNSTKDNRFVGIFTKKDYKPTHHTPALSTRSKSSLENPSNGFIEEGGGGIVPQVDAPKSAVNAGERRVLVRFKQSSISLPVTPETTPGEIISSAADVLGPLLLSSSTILLESFTKLGLERRIRKYERIRDLMNSWDRDTQNSLIIEQTTDAYEKELEAEFVPSEAPAGITVVIHHSQKSGKWNKRYVTLHSSGQMFIAKRAGAKSTDKDYQNICHLSDFDIYTSMSQRIQKNHNPPGKNFYAIKSQQKTTIFLSSQNFVHYFSTDEDVVGKNFYAAVQRWRSWFLANRKGDGITNSCTLKNRLGLGRTESQTARSNTVSAVSRQAKDENTNKVDRTESDLDIDGSHHHNTSRKYPPPLETPVEENCEFLSSSLLGHTYSERKRELIEEILNRQRSPTASTTGTNKETRALLDFTSSPTEPPQWSRGKGHGIRHIDGVPLIDIAYNSNLSSPPVSAQIQHSNTLLDRKDSKMSQRSDHDKLNSAEGPFVEGGLITALITNTEGSNVGASVKYKSLAVTMNKRYQN</sequence>
<protein>
    <submittedName>
        <fullName evidence="3">Putative pleckstrin-like protein</fullName>
    </submittedName>
</protein>
<dbReference type="FunFam" id="3.40.50.720:FF:000357">
    <property type="entry name" value="Methionine adenosyltransferase 2 subunit beta"/>
    <property type="match status" value="1"/>
</dbReference>